<dbReference type="SUPFAM" id="SSF51182">
    <property type="entry name" value="RmlC-like cupins"/>
    <property type="match status" value="1"/>
</dbReference>
<proteinExistence type="predicted"/>
<sequence>MYIKQPEVNMVAVVTESPSYQPPAGMDLAQWMQSRVATRATRRYDWEALKFQADLDPKYRRAQMRYVGTGATGVANDANTVQAEHFTFSTMILPAGAEGPLHIHTDVEEVFFVLRGRVKLIAELNGETWEMEAGERDLISWPVGVYRGVVNIGDEEALMCVIVGNPKPVTPTYPPDHPLAKVKR</sequence>
<dbReference type="InterPro" id="IPR011051">
    <property type="entry name" value="RmlC_Cupin_sf"/>
</dbReference>
<feature type="domain" description="Cupin type-2" evidence="1">
    <location>
        <begin position="90"/>
        <end position="162"/>
    </location>
</feature>
<dbReference type="PANTHER" id="PTHR43346">
    <property type="entry name" value="LIGAND BINDING DOMAIN PROTEIN, PUTATIVE (AFU_ORTHOLOGUE AFUA_6G14370)-RELATED"/>
    <property type="match status" value="1"/>
</dbReference>
<keyword evidence="3" id="KW-1185">Reference proteome</keyword>
<dbReference type="EMBL" id="BSPB01000027">
    <property type="protein sequence ID" value="GLS15528.1"/>
    <property type="molecule type" value="Genomic_DNA"/>
</dbReference>
<organism evidence="2 3">
    <name type="scientific">Hydrogenophaga electricum</name>
    <dbReference type="NCBI Taxonomy" id="1230953"/>
    <lineage>
        <taxon>Bacteria</taxon>
        <taxon>Pseudomonadati</taxon>
        <taxon>Pseudomonadota</taxon>
        <taxon>Betaproteobacteria</taxon>
        <taxon>Burkholderiales</taxon>
        <taxon>Comamonadaceae</taxon>
        <taxon>Hydrogenophaga</taxon>
    </lineage>
</organism>
<dbReference type="Proteomes" id="UP001156903">
    <property type="component" value="Unassembled WGS sequence"/>
</dbReference>
<dbReference type="Pfam" id="PF07883">
    <property type="entry name" value="Cupin_2"/>
    <property type="match status" value="1"/>
</dbReference>
<dbReference type="PANTHER" id="PTHR43346:SF1">
    <property type="entry name" value="QUERCETIN 2,3-DIOXYGENASE-RELATED"/>
    <property type="match status" value="1"/>
</dbReference>
<dbReference type="InterPro" id="IPR013096">
    <property type="entry name" value="Cupin_2"/>
</dbReference>
<dbReference type="Gene3D" id="2.60.120.10">
    <property type="entry name" value="Jelly Rolls"/>
    <property type="match status" value="1"/>
</dbReference>
<dbReference type="CDD" id="cd02225">
    <property type="entry name" value="cupin_PA3510-like"/>
    <property type="match status" value="1"/>
</dbReference>
<reference evidence="3" key="1">
    <citation type="journal article" date="2019" name="Int. J. Syst. Evol. Microbiol.">
        <title>The Global Catalogue of Microorganisms (GCM) 10K type strain sequencing project: providing services to taxonomists for standard genome sequencing and annotation.</title>
        <authorList>
            <consortium name="The Broad Institute Genomics Platform"/>
            <consortium name="The Broad Institute Genome Sequencing Center for Infectious Disease"/>
            <person name="Wu L."/>
            <person name="Ma J."/>
        </authorList>
    </citation>
    <scope>NUCLEOTIDE SEQUENCE [LARGE SCALE GENOMIC DNA]</scope>
    <source>
        <strain evidence="3">NBRC 109341</strain>
    </source>
</reference>
<evidence type="ECO:0000313" key="3">
    <source>
        <dbReference type="Proteomes" id="UP001156903"/>
    </source>
</evidence>
<protein>
    <recommendedName>
        <fullName evidence="1">Cupin type-2 domain-containing protein</fullName>
    </recommendedName>
</protein>
<comment type="caution">
    <text evidence="2">The sequence shown here is derived from an EMBL/GenBank/DDBJ whole genome shotgun (WGS) entry which is preliminary data.</text>
</comment>
<dbReference type="InterPro" id="IPR052538">
    <property type="entry name" value="Flavonoid_dioxygenase-like"/>
</dbReference>
<gene>
    <name evidence="2" type="ORF">GCM10007935_29640</name>
</gene>
<evidence type="ECO:0000259" key="1">
    <source>
        <dbReference type="Pfam" id="PF07883"/>
    </source>
</evidence>
<dbReference type="InterPro" id="IPR014710">
    <property type="entry name" value="RmlC-like_jellyroll"/>
</dbReference>
<name>A0ABQ6C5C3_9BURK</name>
<evidence type="ECO:0000313" key="2">
    <source>
        <dbReference type="EMBL" id="GLS15528.1"/>
    </source>
</evidence>
<accession>A0ABQ6C5C3</accession>